<feature type="non-terminal residue" evidence="1">
    <location>
        <position position="1"/>
    </location>
</feature>
<dbReference type="EMBL" id="JAGETR010000100">
    <property type="protein sequence ID" value="MBO2007098.1"/>
    <property type="molecule type" value="Genomic_DNA"/>
</dbReference>
<proteinExistence type="predicted"/>
<organism evidence="1">
    <name type="scientific">Serratia marcescens</name>
    <dbReference type="NCBI Taxonomy" id="615"/>
    <lineage>
        <taxon>Bacteria</taxon>
        <taxon>Pseudomonadati</taxon>
        <taxon>Pseudomonadota</taxon>
        <taxon>Gammaproteobacteria</taxon>
        <taxon>Enterobacterales</taxon>
        <taxon>Yersiniaceae</taxon>
        <taxon>Serratia</taxon>
    </lineage>
</organism>
<evidence type="ECO:0000313" key="1">
    <source>
        <dbReference type="EMBL" id="MBO2007098.1"/>
    </source>
</evidence>
<accession>A0A939NKC6</accession>
<sequence length="64" mass="7230">AIITFMRDFHRFVNITAILPGLNCPRVASRKQFAMSVLWYLECAAEARAALSRVSWASSDLSRN</sequence>
<reference evidence="1" key="1">
    <citation type="submission" date="2021-03" db="EMBL/GenBank/DDBJ databases">
        <title>Molecular epidemiology and mechanisms of colistin and carbapenem resistance in Enterobacteriaceae from clinical isolates, the environment and porcine samples in Pretoria, South Africa.</title>
        <authorList>
            <person name="Bogoshi D."/>
            <person name="Mbelle N.M."/>
            <person name="Naidoo V."/>
            <person name="Osei Sekyere J."/>
        </authorList>
    </citation>
    <scope>NUCLEOTIDE SEQUENCE</scope>
    <source>
        <strain evidence="1">C080</strain>
    </source>
</reference>
<comment type="caution">
    <text evidence="1">The sequence shown here is derived from an EMBL/GenBank/DDBJ whole genome shotgun (WGS) entry which is preliminary data.</text>
</comment>
<dbReference type="AlphaFoldDB" id="A0A939NKC6"/>
<gene>
    <name evidence="1" type="ORF">J4732_15610</name>
</gene>
<protein>
    <submittedName>
        <fullName evidence="1">Uncharacterized protein</fullName>
    </submittedName>
</protein>
<name>A0A939NKC6_SERMA</name>